<evidence type="ECO:0000256" key="2">
    <source>
        <dbReference type="ARBA" id="ARBA00022729"/>
    </source>
</evidence>
<keyword evidence="2" id="KW-0732">Signal</keyword>
<accession>A0ABN1GW40</accession>
<evidence type="ECO:0000256" key="3">
    <source>
        <dbReference type="SAM" id="MobiDB-lite"/>
    </source>
</evidence>
<comment type="caution">
    <text evidence="5">The sequence shown here is derived from an EMBL/GenBank/DDBJ whole genome shotgun (WGS) entry which is preliminary data.</text>
</comment>
<feature type="compositionally biased region" description="Basic and acidic residues" evidence="3">
    <location>
        <begin position="1"/>
        <end position="16"/>
    </location>
</feature>
<keyword evidence="6" id="KW-1185">Reference proteome</keyword>
<feature type="domain" description="Leucine-binding protein" evidence="4">
    <location>
        <begin position="156"/>
        <end position="493"/>
    </location>
</feature>
<comment type="similarity">
    <text evidence="1">Belongs to the leucine-binding protein family.</text>
</comment>
<reference evidence="5 6" key="1">
    <citation type="journal article" date="2019" name="Int. J. Syst. Evol. Microbiol.">
        <title>The Global Catalogue of Microorganisms (GCM) 10K type strain sequencing project: providing services to taxonomists for standard genome sequencing and annotation.</title>
        <authorList>
            <consortium name="The Broad Institute Genomics Platform"/>
            <consortium name="The Broad Institute Genome Sequencing Center for Infectious Disease"/>
            <person name="Wu L."/>
            <person name="Ma J."/>
        </authorList>
    </citation>
    <scope>NUCLEOTIDE SEQUENCE [LARGE SCALE GENOMIC DNA]</scope>
    <source>
        <strain evidence="5 6">JCM 10671</strain>
    </source>
</reference>
<proteinExistence type="inferred from homology"/>
<feature type="region of interest" description="Disordered" evidence="3">
    <location>
        <begin position="1"/>
        <end position="26"/>
    </location>
</feature>
<dbReference type="Gene3D" id="3.40.50.2300">
    <property type="match status" value="2"/>
</dbReference>
<evidence type="ECO:0000256" key="1">
    <source>
        <dbReference type="ARBA" id="ARBA00010062"/>
    </source>
</evidence>
<protein>
    <recommendedName>
        <fullName evidence="4">Leucine-binding protein domain-containing protein</fullName>
    </recommendedName>
</protein>
<evidence type="ECO:0000259" key="4">
    <source>
        <dbReference type="Pfam" id="PF13458"/>
    </source>
</evidence>
<dbReference type="Pfam" id="PF13458">
    <property type="entry name" value="Peripla_BP_6"/>
    <property type="match status" value="1"/>
</dbReference>
<dbReference type="SUPFAM" id="SSF53822">
    <property type="entry name" value="Periplasmic binding protein-like I"/>
    <property type="match status" value="1"/>
</dbReference>
<feature type="region of interest" description="Disordered" evidence="3">
    <location>
        <begin position="107"/>
        <end position="137"/>
    </location>
</feature>
<sequence length="511" mass="52293">MTARTHSEHSPKETMTMRRTRRTRTSGRLRAAVVAVTGIALLAGCGSHLSETELAATQGAISIPTAVAAAPGTGDAGAVGAVPGAVDPGAAAPAAGTGTDAGTVAGAGPAAPAAGASAAPGKASTNTATVPGTNVEVPVPAGPRDDIVFCSFGNSSGILGAVTGPAPVANKAWEAYINAKGGLAGHKVRMIIADTGGAAANAQAIAQKCVEQEKAVAFFNEYSFGELDGAIPYLKAKGVPVIGSIGGAISSDHSIMVFNPMNGADVGQAWGFINTIAAQTDKKKLGVLYCQEASTCAQQISSFSKLLPYKGLEIVYRAQVSLVQPDYTAQLLQAKNAGAEVMVLLLDSASVGRVARNAAQQNYTPILAGTYNLGIQATLDQGPILNGLLLASRTPAYSTSPLLKDYRDAMARYQPGKVTGDVGAGAFVVGALLEKYAGKFLNKKTVTSQDFLDLLYSLKNEKLGGLLPGITFAKSDDRTQTNRCIAPVRLENGAFVQRGGFVCAPDWKPGT</sequence>
<dbReference type="Proteomes" id="UP001500957">
    <property type="component" value="Unassembled WGS sequence"/>
</dbReference>
<feature type="compositionally biased region" description="Low complexity" evidence="3">
    <location>
        <begin position="107"/>
        <end position="121"/>
    </location>
</feature>
<dbReference type="InterPro" id="IPR028081">
    <property type="entry name" value="Leu-bd"/>
</dbReference>
<name>A0ABN1GW40_9ACTN</name>
<dbReference type="PANTHER" id="PTHR47235">
    <property type="entry name" value="BLR6548 PROTEIN"/>
    <property type="match status" value="1"/>
</dbReference>
<feature type="compositionally biased region" description="Polar residues" evidence="3">
    <location>
        <begin position="123"/>
        <end position="132"/>
    </location>
</feature>
<evidence type="ECO:0000313" key="6">
    <source>
        <dbReference type="Proteomes" id="UP001500957"/>
    </source>
</evidence>
<dbReference type="PANTHER" id="PTHR47235:SF1">
    <property type="entry name" value="BLR6548 PROTEIN"/>
    <property type="match status" value="1"/>
</dbReference>
<evidence type="ECO:0000313" key="5">
    <source>
        <dbReference type="EMBL" id="GAA0621468.1"/>
    </source>
</evidence>
<dbReference type="EMBL" id="BAAAHE010000019">
    <property type="protein sequence ID" value="GAA0621468.1"/>
    <property type="molecule type" value="Genomic_DNA"/>
</dbReference>
<dbReference type="InterPro" id="IPR028082">
    <property type="entry name" value="Peripla_BP_I"/>
</dbReference>
<organism evidence="5 6">
    <name type="scientific">Sporichthya brevicatena</name>
    <dbReference type="NCBI Taxonomy" id="171442"/>
    <lineage>
        <taxon>Bacteria</taxon>
        <taxon>Bacillati</taxon>
        <taxon>Actinomycetota</taxon>
        <taxon>Actinomycetes</taxon>
        <taxon>Sporichthyales</taxon>
        <taxon>Sporichthyaceae</taxon>
        <taxon>Sporichthya</taxon>
    </lineage>
</organism>
<gene>
    <name evidence="5" type="ORF">GCM10009547_25240</name>
</gene>